<dbReference type="AlphaFoldDB" id="A0A426XS88"/>
<accession>A0A426XS88</accession>
<evidence type="ECO:0000313" key="3">
    <source>
        <dbReference type="Proteomes" id="UP000287651"/>
    </source>
</evidence>
<dbReference type="EMBL" id="AMZH03017944">
    <property type="protein sequence ID" value="RRT42302.1"/>
    <property type="molecule type" value="Genomic_DNA"/>
</dbReference>
<comment type="caution">
    <text evidence="2">The sequence shown here is derived from an EMBL/GenBank/DDBJ whole genome shotgun (WGS) entry which is preliminary data.</text>
</comment>
<evidence type="ECO:0000256" key="1">
    <source>
        <dbReference type="SAM" id="MobiDB-lite"/>
    </source>
</evidence>
<sequence>MDDELLQIVKDLEIARAELPRQSVAQYKESLGFKEGLKWMGRVTYEYGYRVALARFRARHLDADVEEDPFLTSFRCQSIGCRSRARLVPDCWSDFEIGLALGSGKLGGLRRPEAMAPLRRAGFPGSGPLVTPFAGVPPGEPIGPCASSPAVFSVRSWSSAGWMVIQSSAREVGCWNGGARVGRKYSSSGRSLIPARMSSRVGSRRDPSDGQVSLVVGFAIPLPRRGARAYIVGSTTLAVLAVRDASTGEGIGLICVRSVVRPLGYRPYLCQVGRTTTGAPIPASDQLPVLGRSRRRASCPKER</sequence>
<organism evidence="2 3">
    <name type="scientific">Ensete ventricosum</name>
    <name type="common">Abyssinian banana</name>
    <name type="synonym">Musa ensete</name>
    <dbReference type="NCBI Taxonomy" id="4639"/>
    <lineage>
        <taxon>Eukaryota</taxon>
        <taxon>Viridiplantae</taxon>
        <taxon>Streptophyta</taxon>
        <taxon>Embryophyta</taxon>
        <taxon>Tracheophyta</taxon>
        <taxon>Spermatophyta</taxon>
        <taxon>Magnoliopsida</taxon>
        <taxon>Liliopsida</taxon>
        <taxon>Zingiberales</taxon>
        <taxon>Musaceae</taxon>
        <taxon>Ensete</taxon>
    </lineage>
</organism>
<proteinExistence type="predicted"/>
<name>A0A426XS88_ENSVE</name>
<protein>
    <submittedName>
        <fullName evidence="2">Uncharacterized protein</fullName>
    </submittedName>
</protein>
<reference evidence="2 3" key="1">
    <citation type="journal article" date="2014" name="Agronomy (Basel)">
        <title>A Draft Genome Sequence for Ensete ventricosum, the Drought-Tolerant Tree Against Hunger.</title>
        <authorList>
            <person name="Harrison J."/>
            <person name="Moore K.A."/>
            <person name="Paszkiewicz K."/>
            <person name="Jones T."/>
            <person name="Grant M."/>
            <person name="Ambacheew D."/>
            <person name="Muzemil S."/>
            <person name="Studholme D.J."/>
        </authorList>
    </citation>
    <scope>NUCLEOTIDE SEQUENCE [LARGE SCALE GENOMIC DNA]</scope>
</reference>
<gene>
    <name evidence="2" type="ORF">B296_00048105</name>
</gene>
<feature type="compositionally biased region" description="Basic residues" evidence="1">
    <location>
        <begin position="292"/>
        <end position="303"/>
    </location>
</feature>
<feature type="region of interest" description="Disordered" evidence="1">
    <location>
        <begin position="281"/>
        <end position="303"/>
    </location>
</feature>
<evidence type="ECO:0000313" key="2">
    <source>
        <dbReference type="EMBL" id="RRT42302.1"/>
    </source>
</evidence>
<dbReference type="Proteomes" id="UP000287651">
    <property type="component" value="Unassembled WGS sequence"/>
</dbReference>